<evidence type="ECO:0000313" key="2">
    <source>
        <dbReference type="Proteomes" id="UP000078492"/>
    </source>
</evidence>
<dbReference type="Proteomes" id="UP000078492">
    <property type="component" value="Unassembled WGS sequence"/>
</dbReference>
<dbReference type="AlphaFoldDB" id="A0A195DLG9"/>
<keyword evidence="2" id="KW-1185">Reference proteome</keyword>
<sequence>MFTVDRDFDRQSSPCRCYSIGCAFDFDPDYDSDVWTASGCRYPSYTNKSCPFGDSPPGNFSRCLPCASWTWRTCTWLLRWTSFEEAGGFHLCSLSFCFSSFPSSSYPCLCPCPCVCLRPSSSSCGLGDLVFALALLHGHVVAFFASVSCLAPRAPRIRIQAVITTVPLQDTIVQAAFQRSEYLWKTFLV</sequence>
<organism evidence="1 2">
    <name type="scientific">Trachymyrmex cornetzi</name>
    <dbReference type="NCBI Taxonomy" id="471704"/>
    <lineage>
        <taxon>Eukaryota</taxon>
        <taxon>Metazoa</taxon>
        <taxon>Ecdysozoa</taxon>
        <taxon>Arthropoda</taxon>
        <taxon>Hexapoda</taxon>
        <taxon>Insecta</taxon>
        <taxon>Pterygota</taxon>
        <taxon>Neoptera</taxon>
        <taxon>Endopterygota</taxon>
        <taxon>Hymenoptera</taxon>
        <taxon>Apocrita</taxon>
        <taxon>Aculeata</taxon>
        <taxon>Formicoidea</taxon>
        <taxon>Formicidae</taxon>
        <taxon>Myrmicinae</taxon>
        <taxon>Trachymyrmex</taxon>
    </lineage>
</organism>
<dbReference type="EMBL" id="KQ980765">
    <property type="protein sequence ID" value="KYN13344.1"/>
    <property type="molecule type" value="Genomic_DNA"/>
</dbReference>
<name>A0A195DLG9_9HYME</name>
<reference evidence="1 2" key="1">
    <citation type="submission" date="2015-09" db="EMBL/GenBank/DDBJ databases">
        <title>Trachymyrmex cornetzi WGS genome.</title>
        <authorList>
            <person name="Nygaard S."/>
            <person name="Hu H."/>
            <person name="Boomsma J."/>
            <person name="Zhang G."/>
        </authorList>
    </citation>
    <scope>NUCLEOTIDE SEQUENCE [LARGE SCALE GENOMIC DNA]</scope>
    <source>
        <strain evidence="1">Tcor2-1</strain>
        <tissue evidence="1">Whole body</tissue>
    </source>
</reference>
<protein>
    <submittedName>
        <fullName evidence="1">Uncharacterized protein</fullName>
    </submittedName>
</protein>
<proteinExistence type="predicted"/>
<accession>A0A195DLG9</accession>
<evidence type="ECO:0000313" key="1">
    <source>
        <dbReference type="EMBL" id="KYN13344.1"/>
    </source>
</evidence>
<gene>
    <name evidence="1" type="ORF">ALC57_14357</name>
</gene>